<dbReference type="PANTHER" id="PTHR23024">
    <property type="entry name" value="ARYLACETAMIDE DEACETYLASE"/>
    <property type="match status" value="1"/>
</dbReference>
<name>A0AAD5ZWL8_9POAL</name>
<sequence>MQTSPPHIVEECRGILFVYSDGSIIRSANPSYTVPVRDNSSVEWKDVLFDPTNNLFLRIYKPRYITSKLPIFFYFHGGGFCIGSRTWPNCHNYCLQLASELPAIVIGPDYRLAPEHRLPAAIEDSITCLFWLQSQAAGSNSDPWLSEFADFTRVVISGDSAGGNIAHHLAVRFGSASSRVELEPVRIKGYVLLMPFFCGVARTRSEVECPKETFLNLELNDRYWRLSLPNGANFDHPLANPFGPDSPRLEPVEFESMLVVVGECDLLRDRSVDYAKRLKEFGKPVELAEFKSQQHGFITINPWSESSAEVMRLLRQFTEEVGARSG</sequence>
<feature type="domain" description="Alpha/beta hydrolase fold-3" evidence="2">
    <location>
        <begin position="73"/>
        <end position="298"/>
    </location>
</feature>
<evidence type="ECO:0000259" key="2">
    <source>
        <dbReference type="Pfam" id="PF07859"/>
    </source>
</evidence>
<feature type="active site" evidence="1">
    <location>
        <position position="160"/>
    </location>
</feature>
<evidence type="ECO:0000313" key="3">
    <source>
        <dbReference type="EMBL" id="KAJ3705322.1"/>
    </source>
</evidence>
<keyword evidence="4" id="KW-1185">Reference proteome</keyword>
<dbReference type="GO" id="GO:0016787">
    <property type="term" value="F:hydrolase activity"/>
    <property type="evidence" value="ECO:0007669"/>
    <property type="project" value="InterPro"/>
</dbReference>
<dbReference type="EMBL" id="JAMRDG010000001">
    <property type="protein sequence ID" value="KAJ3705322.1"/>
    <property type="molecule type" value="Genomic_DNA"/>
</dbReference>
<dbReference type="InterPro" id="IPR050466">
    <property type="entry name" value="Carboxylest/Gibb_receptor"/>
</dbReference>
<dbReference type="InterPro" id="IPR033140">
    <property type="entry name" value="Lipase_GDXG_put_SER_AS"/>
</dbReference>
<dbReference type="InterPro" id="IPR029058">
    <property type="entry name" value="AB_hydrolase_fold"/>
</dbReference>
<organism evidence="3 4">
    <name type="scientific">Rhynchospora tenuis</name>
    <dbReference type="NCBI Taxonomy" id="198213"/>
    <lineage>
        <taxon>Eukaryota</taxon>
        <taxon>Viridiplantae</taxon>
        <taxon>Streptophyta</taxon>
        <taxon>Embryophyta</taxon>
        <taxon>Tracheophyta</taxon>
        <taxon>Spermatophyta</taxon>
        <taxon>Magnoliopsida</taxon>
        <taxon>Liliopsida</taxon>
        <taxon>Poales</taxon>
        <taxon>Cyperaceae</taxon>
        <taxon>Cyperoideae</taxon>
        <taxon>Rhynchosporeae</taxon>
        <taxon>Rhynchospora</taxon>
    </lineage>
</organism>
<comment type="caution">
    <text evidence="3">The sequence shown here is derived from an EMBL/GenBank/DDBJ whole genome shotgun (WGS) entry which is preliminary data.</text>
</comment>
<accession>A0AAD5ZWL8</accession>
<gene>
    <name evidence="3" type="ORF">LUZ61_009027</name>
</gene>
<reference evidence="3 4" key="1">
    <citation type="journal article" date="2022" name="Cell">
        <title>Repeat-based holocentromeres influence genome architecture and karyotype evolution.</title>
        <authorList>
            <person name="Hofstatter P.G."/>
            <person name="Thangavel G."/>
            <person name="Lux T."/>
            <person name="Neumann P."/>
            <person name="Vondrak T."/>
            <person name="Novak P."/>
            <person name="Zhang M."/>
            <person name="Costa L."/>
            <person name="Castellani M."/>
            <person name="Scott A."/>
            <person name="Toegelov H."/>
            <person name="Fuchs J."/>
            <person name="Mata-Sucre Y."/>
            <person name="Dias Y."/>
            <person name="Vanzela A.L.L."/>
            <person name="Huettel B."/>
            <person name="Almeida C.C.S."/>
            <person name="Simkova H."/>
            <person name="Souza G."/>
            <person name="Pedrosa-Harand A."/>
            <person name="Macas J."/>
            <person name="Mayer K.F.X."/>
            <person name="Houben A."/>
            <person name="Marques A."/>
        </authorList>
    </citation>
    <scope>NUCLEOTIDE SEQUENCE [LARGE SCALE GENOMIC DNA]</scope>
    <source>
        <strain evidence="3">RhyTen1mFocal</strain>
    </source>
</reference>
<dbReference type="AlphaFoldDB" id="A0AAD5ZWL8"/>
<evidence type="ECO:0000313" key="4">
    <source>
        <dbReference type="Proteomes" id="UP001210211"/>
    </source>
</evidence>
<dbReference type="SUPFAM" id="SSF53474">
    <property type="entry name" value="alpha/beta-Hydrolases"/>
    <property type="match status" value="1"/>
</dbReference>
<dbReference type="Pfam" id="PF07859">
    <property type="entry name" value="Abhydrolase_3"/>
    <property type="match status" value="1"/>
</dbReference>
<proteinExistence type="predicted"/>
<dbReference type="InterPro" id="IPR013094">
    <property type="entry name" value="AB_hydrolase_3"/>
</dbReference>
<dbReference type="Proteomes" id="UP001210211">
    <property type="component" value="Unassembled WGS sequence"/>
</dbReference>
<evidence type="ECO:0000256" key="1">
    <source>
        <dbReference type="PROSITE-ProRule" id="PRU10038"/>
    </source>
</evidence>
<dbReference type="PROSITE" id="PS01174">
    <property type="entry name" value="LIPASE_GDXG_SER"/>
    <property type="match status" value="1"/>
</dbReference>
<dbReference type="Gene3D" id="3.40.50.1820">
    <property type="entry name" value="alpha/beta hydrolase"/>
    <property type="match status" value="1"/>
</dbReference>
<dbReference type="PANTHER" id="PTHR23024:SF535">
    <property type="entry name" value="OS07G0162900 PROTEIN"/>
    <property type="match status" value="1"/>
</dbReference>
<protein>
    <recommendedName>
        <fullName evidence="2">Alpha/beta hydrolase fold-3 domain-containing protein</fullName>
    </recommendedName>
</protein>